<keyword evidence="1" id="KW-0548">Nucleotidyltransferase</keyword>
<organism evidence="1 2">
    <name type="scientific">Plakobranchus ocellatus</name>
    <dbReference type="NCBI Taxonomy" id="259542"/>
    <lineage>
        <taxon>Eukaryota</taxon>
        <taxon>Metazoa</taxon>
        <taxon>Spiralia</taxon>
        <taxon>Lophotrochozoa</taxon>
        <taxon>Mollusca</taxon>
        <taxon>Gastropoda</taxon>
        <taxon>Heterobranchia</taxon>
        <taxon>Euthyneura</taxon>
        <taxon>Panpulmonata</taxon>
        <taxon>Sacoglossa</taxon>
        <taxon>Placobranchoidea</taxon>
        <taxon>Plakobranchidae</taxon>
        <taxon>Plakobranchus</taxon>
    </lineage>
</organism>
<evidence type="ECO:0000313" key="2">
    <source>
        <dbReference type="Proteomes" id="UP000735302"/>
    </source>
</evidence>
<protein>
    <submittedName>
        <fullName evidence="1">Reverse transcriptase</fullName>
    </submittedName>
</protein>
<proteinExistence type="predicted"/>
<comment type="caution">
    <text evidence="1">The sequence shown here is derived from an EMBL/GenBank/DDBJ whole genome shotgun (WGS) entry which is preliminary data.</text>
</comment>
<keyword evidence="2" id="KW-1185">Reference proteome</keyword>
<name>A0AAV4C3P8_9GAST</name>
<reference evidence="1 2" key="1">
    <citation type="journal article" date="2021" name="Elife">
        <title>Chloroplast acquisition without the gene transfer in kleptoplastic sea slugs, Plakobranchus ocellatus.</title>
        <authorList>
            <person name="Maeda T."/>
            <person name="Takahashi S."/>
            <person name="Yoshida T."/>
            <person name="Shimamura S."/>
            <person name="Takaki Y."/>
            <person name="Nagai Y."/>
            <person name="Toyoda A."/>
            <person name="Suzuki Y."/>
            <person name="Arimoto A."/>
            <person name="Ishii H."/>
            <person name="Satoh N."/>
            <person name="Nishiyama T."/>
            <person name="Hasebe M."/>
            <person name="Maruyama T."/>
            <person name="Minagawa J."/>
            <person name="Obokata J."/>
            <person name="Shigenobu S."/>
        </authorList>
    </citation>
    <scope>NUCLEOTIDE SEQUENCE [LARGE SCALE GENOMIC DNA]</scope>
</reference>
<keyword evidence="1" id="KW-0808">Transferase</keyword>
<dbReference type="EMBL" id="BLXT01005772">
    <property type="protein sequence ID" value="GFO25749.1"/>
    <property type="molecule type" value="Genomic_DNA"/>
</dbReference>
<dbReference type="GO" id="GO:0003964">
    <property type="term" value="F:RNA-directed DNA polymerase activity"/>
    <property type="evidence" value="ECO:0007669"/>
    <property type="project" value="UniProtKB-KW"/>
</dbReference>
<accession>A0AAV4C3P8</accession>
<keyword evidence="1" id="KW-0695">RNA-directed DNA polymerase</keyword>
<sequence>MLYELNEFQTEEVSKSSTRKGKLDEDVCFIKETSQDILWIDQELVNSLGIRYNSSLKDNRRGSEVLEKASAGLQTIDKCGLLRKHK</sequence>
<evidence type="ECO:0000313" key="1">
    <source>
        <dbReference type="EMBL" id="GFO25749.1"/>
    </source>
</evidence>
<dbReference type="Proteomes" id="UP000735302">
    <property type="component" value="Unassembled WGS sequence"/>
</dbReference>
<gene>
    <name evidence="1" type="ORF">PoB_005225400</name>
</gene>
<dbReference type="AlphaFoldDB" id="A0AAV4C3P8"/>